<dbReference type="Proteomes" id="UP001231189">
    <property type="component" value="Unassembled WGS sequence"/>
</dbReference>
<dbReference type="AlphaFoldDB" id="A0AAD8TB24"/>
<proteinExistence type="predicted"/>
<keyword evidence="2" id="KW-1185">Reference proteome</keyword>
<evidence type="ECO:0000313" key="1">
    <source>
        <dbReference type="EMBL" id="KAK1679221.1"/>
    </source>
</evidence>
<comment type="caution">
    <text evidence="1">The sequence shown here is derived from an EMBL/GenBank/DDBJ whole genome shotgun (WGS) entry which is preliminary data.</text>
</comment>
<accession>A0AAD8TB24</accession>
<dbReference type="EMBL" id="JAUUTY010000002">
    <property type="protein sequence ID" value="KAK1679221.1"/>
    <property type="molecule type" value="Genomic_DNA"/>
</dbReference>
<evidence type="ECO:0000313" key="2">
    <source>
        <dbReference type="Proteomes" id="UP001231189"/>
    </source>
</evidence>
<organism evidence="1 2">
    <name type="scientific">Lolium multiflorum</name>
    <name type="common">Italian ryegrass</name>
    <name type="synonym">Lolium perenne subsp. multiflorum</name>
    <dbReference type="NCBI Taxonomy" id="4521"/>
    <lineage>
        <taxon>Eukaryota</taxon>
        <taxon>Viridiplantae</taxon>
        <taxon>Streptophyta</taxon>
        <taxon>Embryophyta</taxon>
        <taxon>Tracheophyta</taxon>
        <taxon>Spermatophyta</taxon>
        <taxon>Magnoliopsida</taxon>
        <taxon>Liliopsida</taxon>
        <taxon>Poales</taxon>
        <taxon>Poaceae</taxon>
        <taxon>BOP clade</taxon>
        <taxon>Pooideae</taxon>
        <taxon>Poodae</taxon>
        <taxon>Poeae</taxon>
        <taxon>Poeae Chloroplast Group 2 (Poeae type)</taxon>
        <taxon>Loliodinae</taxon>
        <taxon>Loliinae</taxon>
        <taxon>Lolium</taxon>
    </lineage>
</organism>
<protein>
    <submittedName>
        <fullName evidence="1">Uncharacterized protein</fullName>
    </submittedName>
</protein>
<reference evidence="1" key="1">
    <citation type="submission" date="2023-07" db="EMBL/GenBank/DDBJ databases">
        <title>A chromosome-level genome assembly of Lolium multiflorum.</title>
        <authorList>
            <person name="Chen Y."/>
            <person name="Copetti D."/>
            <person name="Kolliker R."/>
            <person name="Studer B."/>
        </authorList>
    </citation>
    <scope>NUCLEOTIDE SEQUENCE</scope>
    <source>
        <strain evidence="1">02402/16</strain>
        <tissue evidence="1">Leaf</tissue>
    </source>
</reference>
<sequence>MLAAMDVLGKVPHARMGLLPVSTREKHIQSSRLSAHANAHATEVATAVFLDSIFKRDHRINLARPAVDATMMPDGSTIPHAYIIPHLSLIPCNTMPLRLSANNVVDEYHSTTSANIQQLLQKRCPKR</sequence>
<name>A0AAD8TB24_LOLMU</name>
<gene>
    <name evidence="1" type="ORF">QYE76_040069</name>
</gene>